<evidence type="ECO:0000313" key="1">
    <source>
        <dbReference type="EMBL" id="TKY91803.1"/>
    </source>
</evidence>
<protein>
    <submittedName>
        <fullName evidence="1">Nucleotidyltransferase domain-containing protein</fullName>
    </submittedName>
</protein>
<name>A0AC61SAL4_9EURY</name>
<organism evidence="1 2">
    <name type="scientific">Candidatus Methanomarinus sp</name>
    <dbReference type="NCBI Taxonomy" id="3386244"/>
    <lineage>
        <taxon>Archaea</taxon>
        <taxon>Methanobacteriati</taxon>
        <taxon>Methanobacteriota</taxon>
        <taxon>Stenosarchaea group</taxon>
        <taxon>Methanomicrobia</taxon>
        <taxon>Methanosarcinales</taxon>
        <taxon>ANME-2 cluster</taxon>
        <taxon>Candidatus Methanocomedenaceae</taxon>
        <taxon>Candidatus Methanomarinus</taxon>
    </lineage>
</organism>
<proteinExistence type="predicted"/>
<reference evidence="1" key="1">
    <citation type="submission" date="2018-09" db="EMBL/GenBank/DDBJ databases">
        <title>A genomic encyclopedia of anaerobic methanotrophic archaea.</title>
        <authorList>
            <person name="Skennerton C.T."/>
            <person name="Chadwick G.L."/>
            <person name="Laso-Perez R."/>
            <person name="Leu A.O."/>
            <person name="Speth D.R."/>
            <person name="Yu H."/>
            <person name="Morgan-Lang C."/>
            <person name="Hatzenpichler R."/>
            <person name="Goudeau D."/>
            <person name="Malmstrom R."/>
            <person name="Woyke T."/>
            <person name="Hallam S."/>
            <person name="Tyson G.W."/>
            <person name="Wegener G."/>
            <person name="Boetius A."/>
            <person name="Orphan V.J."/>
        </authorList>
    </citation>
    <scope>NUCLEOTIDE SEQUENCE</scope>
    <source>
        <strain evidence="1">CONS3730D10UFb2</strain>
    </source>
</reference>
<dbReference type="EMBL" id="QYBA01000128">
    <property type="protein sequence ID" value="TKY91803.1"/>
    <property type="molecule type" value="Genomic_DNA"/>
</dbReference>
<gene>
    <name evidence="1" type="ORF">C5S46_03950</name>
</gene>
<dbReference type="Proteomes" id="UP000315423">
    <property type="component" value="Unassembled WGS sequence"/>
</dbReference>
<comment type="caution">
    <text evidence="1">The sequence shown here is derived from an EMBL/GenBank/DDBJ whole genome shotgun (WGS) entry which is preliminary data.</text>
</comment>
<accession>A0AC61SAL4</accession>
<sequence>MISEKTIQEAVELLRKAANPVRIILFGSYARGDITEESDLDFLVIEKKLKARRMETVRLRDTLSPLRIPVDVLVISEKTYQEWKDLPGTVIYEAGLEGRIVYGTS</sequence>
<evidence type="ECO:0000313" key="2">
    <source>
        <dbReference type="Proteomes" id="UP000315423"/>
    </source>
</evidence>